<name>A0ACB8QK98_9AGAM</name>
<dbReference type="Proteomes" id="UP000814128">
    <property type="component" value="Unassembled WGS sequence"/>
</dbReference>
<reference evidence="1" key="2">
    <citation type="journal article" date="2022" name="New Phytol.">
        <title>Evolutionary transition to the ectomycorrhizal habit in the genomes of a hyperdiverse lineage of mushroom-forming fungi.</title>
        <authorList>
            <person name="Looney B."/>
            <person name="Miyauchi S."/>
            <person name="Morin E."/>
            <person name="Drula E."/>
            <person name="Courty P.E."/>
            <person name="Kohler A."/>
            <person name="Kuo A."/>
            <person name="LaButti K."/>
            <person name="Pangilinan J."/>
            <person name="Lipzen A."/>
            <person name="Riley R."/>
            <person name="Andreopoulos W."/>
            <person name="He G."/>
            <person name="Johnson J."/>
            <person name="Nolan M."/>
            <person name="Tritt A."/>
            <person name="Barry K.W."/>
            <person name="Grigoriev I.V."/>
            <person name="Nagy L.G."/>
            <person name="Hibbett D."/>
            <person name="Henrissat B."/>
            <person name="Matheny P.B."/>
            <person name="Labbe J."/>
            <person name="Martin F.M."/>
        </authorList>
    </citation>
    <scope>NUCLEOTIDE SEQUENCE</scope>
    <source>
        <strain evidence="1">EC-137</strain>
    </source>
</reference>
<gene>
    <name evidence="1" type="ORF">K488DRAFT_51458</name>
</gene>
<reference evidence="1" key="1">
    <citation type="submission" date="2021-02" db="EMBL/GenBank/DDBJ databases">
        <authorList>
            <consortium name="DOE Joint Genome Institute"/>
            <person name="Ahrendt S."/>
            <person name="Looney B.P."/>
            <person name="Miyauchi S."/>
            <person name="Morin E."/>
            <person name="Drula E."/>
            <person name="Courty P.E."/>
            <person name="Chicoki N."/>
            <person name="Fauchery L."/>
            <person name="Kohler A."/>
            <person name="Kuo A."/>
            <person name="Labutti K."/>
            <person name="Pangilinan J."/>
            <person name="Lipzen A."/>
            <person name="Riley R."/>
            <person name="Andreopoulos W."/>
            <person name="He G."/>
            <person name="Johnson J."/>
            <person name="Barry K.W."/>
            <person name="Grigoriev I.V."/>
            <person name="Nagy L."/>
            <person name="Hibbett D."/>
            <person name="Henrissat B."/>
            <person name="Matheny P.B."/>
            <person name="Labbe J."/>
            <person name="Martin F."/>
        </authorList>
    </citation>
    <scope>NUCLEOTIDE SEQUENCE</scope>
    <source>
        <strain evidence="1">EC-137</strain>
    </source>
</reference>
<organism evidence="1 2">
    <name type="scientific">Vararia minispora EC-137</name>
    <dbReference type="NCBI Taxonomy" id="1314806"/>
    <lineage>
        <taxon>Eukaryota</taxon>
        <taxon>Fungi</taxon>
        <taxon>Dikarya</taxon>
        <taxon>Basidiomycota</taxon>
        <taxon>Agaricomycotina</taxon>
        <taxon>Agaricomycetes</taxon>
        <taxon>Russulales</taxon>
        <taxon>Lachnocladiaceae</taxon>
        <taxon>Vararia</taxon>
    </lineage>
</organism>
<comment type="caution">
    <text evidence="1">The sequence shown here is derived from an EMBL/GenBank/DDBJ whole genome shotgun (WGS) entry which is preliminary data.</text>
</comment>
<proteinExistence type="predicted"/>
<keyword evidence="2" id="KW-1185">Reference proteome</keyword>
<sequence length="250" mass="26872">MHPIPTSKTSTLPLAPIGVAAVLAHATDQSGTKPAPVPKLQQEFSLVDRVALVSGGNRGIGLEVALTLVEAGARRVYCVDLPKTPGAEFLAVQAYAWAMMGPVDEGEGPEEGERLEYLCADVRDQEKMWAGGREGWMDVCVMAAGVLKDNTPCHDYPAAQFREVLDINTTGVLFMAQAGGRKMTRFGNGGSIVLIASMSGSLTNRVHRRLRPRNVSAKSAVLQMAWSMACELVPQRIRVNTLSPGHIYTS</sequence>
<accession>A0ACB8QK98</accession>
<evidence type="ECO:0000313" key="1">
    <source>
        <dbReference type="EMBL" id="KAI0031746.1"/>
    </source>
</evidence>
<evidence type="ECO:0000313" key="2">
    <source>
        <dbReference type="Proteomes" id="UP000814128"/>
    </source>
</evidence>
<dbReference type="EMBL" id="MU273569">
    <property type="protein sequence ID" value="KAI0031746.1"/>
    <property type="molecule type" value="Genomic_DNA"/>
</dbReference>
<protein>
    <submittedName>
        <fullName evidence="1">Uncharacterized protein</fullName>
    </submittedName>
</protein>